<dbReference type="Pfam" id="PF02720">
    <property type="entry name" value="DUF222"/>
    <property type="match status" value="1"/>
</dbReference>
<evidence type="ECO:0000313" key="3">
    <source>
        <dbReference type="Proteomes" id="UP001595859"/>
    </source>
</evidence>
<proteinExistence type="predicted"/>
<dbReference type="EMBL" id="JBHSIS010000006">
    <property type="protein sequence ID" value="MFC4854144.1"/>
    <property type="molecule type" value="Genomic_DNA"/>
</dbReference>
<dbReference type="Proteomes" id="UP001595859">
    <property type="component" value="Unassembled WGS sequence"/>
</dbReference>
<evidence type="ECO:0000259" key="1">
    <source>
        <dbReference type="Pfam" id="PF02720"/>
    </source>
</evidence>
<evidence type="ECO:0000313" key="2">
    <source>
        <dbReference type="EMBL" id="MFC4854144.1"/>
    </source>
</evidence>
<accession>A0ABV9RZN8</accession>
<protein>
    <submittedName>
        <fullName evidence="2">DUF222 domain-containing protein</fullName>
    </submittedName>
</protein>
<gene>
    <name evidence="2" type="ORF">ACFPCV_11590</name>
</gene>
<keyword evidence="3" id="KW-1185">Reference proteome</keyword>
<reference evidence="3" key="1">
    <citation type="journal article" date="2019" name="Int. J. Syst. Evol. Microbiol.">
        <title>The Global Catalogue of Microorganisms (GCM) 10K type strain sequencing project: providing services to taxonomists for standard genome sequencing and annotation.</title>
        <authorList>
            <consortium name="The Broad Institute Genomics Platform"/>
            <consortium name="The Broad Institute Genome Sequencing Center for Infectious Disease"/>
            <person name="Wu L."/>
            <person name="Ma J."/>
        </authorList>
    </citation>
    <scope>NUCLEOTIDE SEQUENCE [LARGE SCALE GENOMIC DNA]</scope>
    <source>
        <strain evidence="3">ZS-22-S1</strain>
    </source>
</reference>
<dbReference type="InterPro" id="IPR003870">
    <property type="entry name" value="DUF222"/>
</dbReference>
<dbReference type="RefSeq" id="WP_378056920.1">
    <property type="nucleotide sequence ID" value="NZ_JBHSIS010000006.1"/>
</dbReference>
<feature type="domain" description="DUF222" evidence="1">
    <location>
        <begin position="2"/>
        <end position="113"/>
    </location>
</feature>
<organism evidence="2 3">
    <name type="scientific">Actinophytocola glycyrrhizae</name>
    <dbReference type="NCBI Taxonomy" id="2044873"/>
    <lineage>
        <taxon>Bacteria</taxon>
        <taxon>Bacillati</taxon>
        <taxon>Actinomycetota</taxon>
        <taxon>Actinomycetes</taxon>
        <taxon>Pseudonocardiales</taxon>
        <taxon>Pseudonocardiaceae</taxon>
    </lineage>
</organism>
<sequence>MRIRAHLDPDGVLRSEQESTDRMELSLTQGVDGVIRIRGRLSAEGAALVRSALSPLAKPLPEDARSAAKRRADALVELARRVLNVGTLPVEGYVRPHIGLTVDITELRCHAGVVDLDWAARCRSRPLAASAATPRSSRS</sequence>
<comment type="caution">
    <text evidence="2">The sequence shown here is derived from an EMBL/GenBank/DDBJ whole genome shotgun (WGS) entry which is preliminary data.</text>
</comment>
<name>A0ABV9RZN8_9PSEU</name>